<feature type="region of interest" description="Disordered" evidence="1">
    <location>
        <begin position="96"/>
        <end position="119"/>
    </location>
</feature>
<dbReference type="Gene3D" id="3.30.160.60">
    <property type="entry name" value="Classic Zinc Finger"/>
    <property type="match status" value="1"/>
</dbReference>
<proteinExistence type="predicted"/>
<evidence type="ECO:0000256" key="1">
    <source>
        <dbReference type="SAM" id="MobiDB-lite"/>
    </source>
</evidence>
<dbReference type="GO" id="GO:0003700">
    <property type="term" value="F:DNA-binding transcription factor activity"/>
    <property type="evidence" value="ECO:0007669"/>
    <property type="project" value="InterPro"/>
</dbReference>
<dbReference type="Proteomes" id="UP000799777">
    <property type="component" value="Unassembled WGS sequence"/>
</dbReference>
<feature type="compositionally biased region" description="Basic and acidic residues" evidence="1">
    <location>
        <begin position="240"/>
        <end position="253"/>
    </location>
</feature>
<keyword evidence="3" id="KW-1185">Reference proteome</keyword>
<organism evidence="2 3">
    <name type="scientific">Setomelanomma holmii</name>
    <dbReference type="NCBI Taxonomy" id="210430"/>
    <lineage>
        <taxon>Eukaryota</taxon>
        <taxon>Fungi</taxon>
        <taxon>Dikarya</taxon>
        <taxon>Ascomycota</taxon>
        <taxon>Pezizomycotina</taxon>
        <taxon>Dothideomycetes</taxon>
        <taxon>Pleosporomycetidae</taxon>
        <taxon>Pleosporales</taxon>
        <taxon>Pleosporineae</taxon>
        <taxon>Phaeosphaeriaceae</taxon>
        <taxon>Setomelanomma</taxon>
    </lineage>
</organism>
<reference evidence="2" key="1">
    <citation type="journal article" date="2020" name="Stud. Mycol.">
        <title>101 Dothideomycetes genomes: a test case for predicting lifestyles and emergence of pathogens.</title>
        <authorList>
            <person name="Haridas S."/>
            <person name="Albert R."/>
            <person name="Binder M."/>
            <person name="Bloem J."/>
            <person name="Labutti K."/>
            <person name="Salamov A."/>
            <person name="Andreopoulos B."/>
            <person name="Baker S."/>
            <person name="Barry K."/>
            <person name="Bills G."/>
            <person name="Bluhm B."/>
            <person name="Cannon C."/>
            <person name="Castanera R."/>
            <person name="Culley D."/>
            <person name="Daum C."/>
            <person name="Ezra D."/>
            <person name="Gonzalez J."/>
            <person name="Henrissat B."/>
            <person name="Kuo A."/>
            <person name="Liang C."/>
            <person name="Lipzen A."/>
            <person name="Lutzoni F."/>
            <person name="Magnuson J."/>
            <person name="Mondo S."/>
            <person name="Nolan M."/>
            <person name="Ohm R."/>
            <person name="Pangilinan J."/>
            <person name="Park H.-J."/>
            <person name="Ramirez L."/>
            <person name="Alfaro M."/>
            <person name="Sun H."/>
            <person name="Tritt A."/>
            <person name="Yoshinaga Y."/>
            <person name="Zwiers L.-H."/>
            <person name="Turgeon B."/>
            <person name="Goodwin S."/>
            <person name="Spatafora J."/>
            <person name="Crous P."/>
            <person name="Grigoriev I."/>
        </authorList>
    </citation>
    <scope>NUCLEOTIDE SEQUENCE</scope>
    <source>
        <strain evidence="2">CBS 110217</strain>
    </source>
</reference>
<comment type="caution">
    <text evidence="2">The sequence shown here is derived from an EMBL/GenBank/DDBJ whole genome shotgun (WGS) entry which is preliminary data.</text>
</comment>
<dbReference type="EMBL" id="ML978156">
    <property type="protein sequence ID" value="KAF2035957.1"/>
    <property type="molecule type" value="Genomic_DNA"/>
</dbReference>
<evidence type="ECO:0000313" key="2">
    <source>
        <dbReference type="EMBL" id="KAF2035957.1"/>
    </source>
</evidence>
<dbReference type="OrthoDB" id="5388486at2759"/>
<name>A0A9P4LTM9_9PLEO</name>
<evidence type="ECO:0000313" key="3">
    <source>
        <dbReference type="Proteomes" id="UP000799777"/>
    </source>
</evidence>
<protein>
    <recommendedName>
        <fullName evidence="4">C2H2-type domain-containing protein</fullName>
    </recommendedName>
</protein>
<dbReference type="PANTHER" id="PTHR23225">
    <property type="entry name" value="ZINC FINGER PROTEIN"/>
    <property type="match status" value="1"/>
</dbReference>
<dbReference type="PANTHER" id="PTHR23225:SF2">
    <property type="entry name" value="AT09679P-RELATED"/>
    <property type="match status" value="1"/>
</dbReference>
<dbReference type="InterPro" id="IPR039970">
    <property type="entry name" value="TF_Grauzone"/>
</dbReference>
<evidence type="ECO:0008006" key="4">
    <source>
        <dbReference type="Google" id="ProtNLM"/>
    </source>
</evidence>
<dbReference type="AlphaFoldDB" id="A0A9P4LTM9"/>
<feature type="compositionally biased region" description="Polar residues" evidence="1">
    <location>
        <begin position="105"/>
        <end position="119"/>
    </location>
</feature>
<feature type="region of interest" description="Disordered" evidence="1">
    <location>
        <begin position="236"/>
        <end position="302"/>
    </location>
</feature>
<accession>A0A9P4LTM9</accession>
<sequence length="505" mass="57711">MAVQFRDLPQIPHHIDESRYTAWGADPYSYNQFYKQHNINFNSQEDMYFADFDNGMVSMQPMERFMHDQYPITHGVLHAKIPLERQLGRQYDPQWPSVDFRNVSPDRTSGSSYDTQNELRSPHAYPAASYGSPTDMFSQISLPYPTTESFKVEGCLTPNIPLHGGSTICTLRQLEYEHPEPEPVVEDVDDTDLKQEACDHDQISVKMETTSSVGYKEYADSGIGNSVRDAESVEPIVTPEGHDDPASDSDYKPANRKKRRSSTSNSSLDRSPKRKDSNASKTSNSSKVTKRGRRASNTVKKCMDADDDRRHFPCPLAAYGCNSTFSSKNEWKRHVSTQHIKLGYWRCDLCPPTTDPNDDQTSYYNDFNRKDLFTQHLRRMHAAPKDGRSGSPKEFSVTEDNLPSYQVRCLQSLRTAPQQSNCLFCEKTFEGPQSWEERMEHVGRHLEKDRKGSVDMLDIKSWNEDRGLEQYLLDEGLIVKEHGNWKIGDGKRKAIGESDEESDAE</sequence>
<gene>
    <name evidence="2" type="ORF">EK21DRAFT_106792</name>
</gene>